<dbReference type="InterPro" id="IPR020472">
    <property type="entry name" value="WD40_PAC1"/>
</dbReference>
<dbReference type="InterPro" id="IPR051246">
    <property type="entry name" value="WDR48"/>
</dbReference>
<dbReference type="OrthoDB" id="2421129at2759"/>
<feature type="compositionally biased region" description="Low complexity" evidence="5">
    <location>
        <begin position="942"/>
        <end position="967"/>
    </location>
</feature>
<keyword evidence="3" id="KW-0677">Repeat</keyword>
<dbReference type="CDD" id="cd00200">
    <property type="entry name" value="WD40"/>
    <property type="match status" value="1"/>
</dbReference>
<feature type="region of interest" description="Disordered" evidence="5">
    <location>
        <begin position="58"/>
        <end position="79"/>
    </location>
</feature>
<protein>
    <submittedName>
        <fullName evidence="6">WD repeat-containing protein 48</fullName>
    </submittedName>
</protein>
<dbReference type="GO" id="GO:0043130">
    <property type="term" value="F:ubiquitin binding"/>
    <property type="evidence" value="ECO:0007669"/>
    <property type="project" value="TreeGrafter"/>
</dbReference>
<evidence type="ECO:0000256" key="1">
    <source>
        <dbReference type="ARBA" id="ARBA00006917"/>
    </source>
</evidence>
<feature type="compositionally biased region" description="Polar residues" evidence="5">
    <location>
        <begin position="590"/>
        <end position="607"/>
    </location>
</feature>
<comment type="similarity">
    <text evidence="1">Belongs to the WD repeat WDR48 family.</text>
</comment>
<dbReference type="EMBL" id="JAANYQ010000012">
    <property type="protein sequence ID" value="KAF4121637.1"/>
    <property type="molecule type" value="Genomic_DNA"/>
</dbReference>
<feature type="region of interest" description="Disordered" evidence="5">
    <location>
        <begin position="515"/>
        <end position="546"/>
    </location>
</feature>
<evidence type="ECO:0000313" key="7">
    <source>
        <dbReference type="Proteomes" id="UP000749293"/>
    </source>
</evidence>
<dbReference type="AlphaFoldDB" id="A0A9P5D0I3"/>
<evidence type="ECO:0000256" key="4">
    <source>
        <dbReference type="PROSITE-ProRule" id="PRU00221"/>
    </source>
</evidence>
<accession>A0A9P5D0I3</accession>
<feature type="region of interest" description="Disordered" evidence="5">
    <location>
        <begin position="942"/>
        <end position="978"/>
    </location>
</feature>
<dbReference type="InterPro" id="IPR001680">
    <property type="entry name" value="WD40_rpt"/>
</dbReference>
<dbReference type="PRINTS" id="PR00320">
    <property type="entry name" value="GPROTEINBRPT"/>
</dbReference>
<feature type="repeat" description="WD" evidence="4">
    <location>
        <begin position="21"/>
        <end position="62"/>
    </location>
</feature>
<dbReference type="InterPro" id="IPR015943">
    <property type="entry name" value="WD40/YVTN_repeat-like_dom_sf"/>
</dbReference>
<feature type="compositionally biased region" description="Gly residues" evidence="5">
    <location>
        <begin position="640"/>
        <end position="649"/>
    </location>
</feature>
<dbReference type="PROSITE" id="PS50294">
    <property type="entry name" value="WD_REPEATS_REGION"/>
    <property type="match status" value="3"/>
</dbReference>
<dbReference type="PROSITE" id="PS00678">
    <property type="entry name" value="WD_REPEATS_1"/>
    <property type="match status" value="1"/>
</dbReference>
<feature type="compositionally biased region" description="Basic and acidic residues" evidence="5">
    <location>
        <begin position="694"/>
        <end position="713"/>
    </location>
</feature>
<reference evidence="6" key="1">
    <citation type="submission" date="2020-03" db="EMBL/GenBank/DDBJ databases">
        <title>Site-based positive gene gene selection in Geosmithia morbida across the United States reveals a broad range of putative effectors and factors for local host and environmental adapation.</title>
        <authorList>
            <person name="Onufrak A."/>
            <person name="Murdoch R.W."/>
            <person name="Gazis R."/>
            <person name="Huff M."/>
            <person name="Staton M."/>
            <person name="Klingeman W."/>
            <person name="Hadziabdic D."/>
        </authorList>
    </citation>
    <scope>NUCLEOTIDE SEQUENCE</scope>
    <source>
        <strain evidence="6">1262</strain>
    </source>
</reference>
<feature type="repeat" description="WD" evidence="4">
    <location>
        <begin position="224"/>
        <end position="265"/>
    </location>
</feature>
<feature type="region of interest" description="Disordered" evidence="5">
    <location>
        <begin position="560"/>
        <end position="718"/>
    </location>
</feature>
<dbReference type="GeneID" id="55968275"/>
<dbReference type="RefSeq" id="XP_035320289.1">
    <property type="nucleotide sequence ID" value="XM_035464025.1"/>
</dbReference>
<dbReference type="GO" id="GO:0000724">
    <property type="term" value="P:double-strand break repair via homologous recombination"/>
    <property type="evidence" value="ECO:0007669"/>
    <property type="project" value="TreeGrafter"/>
</dbReference>
<evidence type="ECO:0000313" key="6">
    <source>
        <dbReference type="EMBL" id="KAF4121637.1"/>
    </source>
</evidence>
<dbReference type="Gene3D" id="2.130.10.10">
    <property type="entry name" value="YVTN repeat-like/Quinoprotein amine dehydrogenase"/>
    <property type="match status" value="2"/>
</dbReference>
<dbReference type="PROSITE" id="PS50082">
    <property type="entry name" value="WD_REPEATS_2"/>
    <property type="match status" value="3"/>
</dbReference>
<dbReference type="SMART" id="SM00320">
    <property type="entry name" value="WD40"/>
    <property type="match status" value="6"/>
</dbReference>
<evidence type="ECO:0000256" key="3">
    <source>
        <dbReference type="ARBA" id="ARBA00022737"/>
    </source>
</evidence>
<feature type="region of interest" description="Disordered" evidence="5">
    <location>
        <begin position="733"/>
        <end position="757"/>
    </location>
</feature>
<keyword evidence="7" id="KW-1185">Reference proteome</keyword>
<sequence length="978" mass="105228">MASRKARQRISYVLEDNRTSAGGHRLGVLGIAVDTDNDILYSGGRDGTICAWDLRHGTNGSETDKSQSPGSTTTTTKTTKTTFRAQTQAHTHWINDIVLAQNNTALVSASSDLTVKVWRPHSEEGGQAEARPIGTHADYANRVAAPPADMGLNWVASGGLDRKVCLWDLSGAGKTLEIDVTGEDQPEKGSVYALAVGRSVLAVGSPEKTVRLYDHRSGSRVSKLVGHVDNIRSILIDDAGETILSASADKTIKMWSVRGGRCVYTFTMHDEPVWSLHSTDPRLAVFYSTDRSGLVAKTDIRRSLSASSSSPYGDMDDGLSLAIAKEHSSVWNVAAAGGSIWTATGQSSINRWDDTDPEEVKPIYQLPAETVEGLFGLLKHKLLNDRRRVLTLDTAGEVVMWDLIKCRRIESFGKQHLEDVEAVVNTREAVAPWCSIDLSSGNLTVVLEQYNCFDAEVYADELELDEPVEFREDQRISLGRWILRYLFANLIDEELKRDEDYRRTLNQGIERRRANAPASISLPQADDVSADPNAERATTPKANGMHLSLATPGLAVNQATPLAGSSHSGATSVAAGATPISPLEKRTSHTSRPSGENSSDYFASTTIGPVDASPKQPAPLGTSTTTGDASDKSSNDKAAGSGGGGGGGKSPVTPFGKKFRMSFGTKKLGRSGSQATQDRPAVVDEKADESESSSNHDKDSSSNGRGERDRPAGEVEDNLYGVIQKLRNDYDRQLSESPDRPVETGLTPSLPSETPVLKLPPSTKIFIQEDTSGSAANIYEGTVGSAGDDADVIEQRAPKWLGHVLLQNQVAFKDTNKISFVLHPWGDLLPPVSTAATAASSTSASDGASNRLNANRMLRVKKILAYVCERIEVQDDDDDDGDKMHPEEYLELYCNEELLDPYMSLATLRTHVWKGGNDIILYYKANGRKEMKLLSQVSESTAAAGTSSSENGASSESAEVSGEVAATNGTTANIGQAV</sequence>
<gene>
    <name evidence="6" type="ORF">GMORB2_2045</name>
</gene>
<proteinExistence type="inferred from homology"/>
<feature type="compositionally biased region" description="Basic and acidic residues" evidence="5">
    <location>
        <begin position="733"/>
        <end position="742"/>
    </location>
</feature>
<dbReference type="Pfam" id="PF00400">
    <property type="entry name" value="WD40"/>
    <property type="match status" value="3"/>
</dbReference>
<dbReference type="Pfam" id="PF11816">
    <property type="entry name" value="DUF3337"/>
    <property type="match status" value="1"/>
</dbReference>
<dbReference type="Proteomes" id="UP000749293">
    <property type="component" value="Unassembled WGS sequence"/>
</dbReference>
<evidence type="ECO:0000256" key="5">
    <source>
        <dbReference type="SAM" id="MobiDB-lite"/>
    </source>
</evidence>
<organism evidence="6 7">
    <name type="scientific">Geosmithia morbida</name>
    <dbReference type="NCBI Taxonomy" id="1094350"/>
    <lineage>
        <taxon>Eukaryota</taxon>
        <taxon>Fungi</taxon>
        <taxon>Dikarya</taxon>
        <taxon>Ascomycota</taxon>
        <taxon>Pezizomycotina</taxon>
        <taxon>Sordariomycetes</taxon>
        <taxon>Hypocreomycetidae</taxon>
        <taxon>Hypocreales</taxon>
        <taxon>Bionectriaceae</taxon>
        <taxon>Geosmithia</taxon>
    </lineage>
</organism>
<feature type="repeat" description="WD" evidence="4">
    <location>
        <begin position="87"/>
        <end position="118"/>
    </location>
</feature>
<feature type="compositionally biased region" description="Polar residues" evidence="5">
    <location>
        <begin position="58"/>
        <end position="71"/>
    </location>
</feature>
<evidence type="ECO:0000256" key="2">
    <source>
        <dbReference type="ARBA" id="ARBA00022574"/>
    </source>
</evidence>
<name>A0A9P5D0I3_9HYPO</name>
<dbReference type="CDD" id="cd17041">
    <property type="entry name" value="Ubl_WDR48"/>
    <property type="match status" value="1"/>
</dbReference>
<dbReference type="SUPFAM" id="SSF50978">
    <property type="entry name" value="WD40 repeat-like"/>
    <property type="match status" value="1"/>
</dbReference>
<dbReference type="InterPro" id="IPR036322">
    <property type="entry name" value="WD40_repeat_dom_sf"/>
</dbReference>
<dbReference type="InterPro" id="IPR021772">
    <property type="entry name" value="WDR48/Bun107"/>
</dbReference>
<dbReference type="InterPro" id="IPR019775">
    <property type="entry name" value="WD40_repeat_CS"/>
</dbReference>
<feature type="compositionally biased region" description="Polar residues" evidence="5">
    <location>
        <begin position="968"/>
        <end position="978"/>
    </location>
</feature>
<dbReference type="PANTHER" id="PTHR19862">
    <property type="entry name" value="WD REPEAT-CONTAINING PROTEIN 48"/>
    <property type="match status" value="1"/>
</dbReference>
<keyword evidence="2 4" id="KW-0853">WD repeat</keyword>
<feature type="compositionally biased region" description="Polar residues" evidence="5">
    <location>
        <begin position="560"/>
        <end position="571"/>
    </location>
</feature>
<dbReference type="PANTHER" id="PTHR19862:SF14">
    <property type="entry name" value="WD REPEAT-CONTAINING PROTEIN 48"/>
    <property type="match status" value="1"/>
</dbReference>
<comment type="caution">
    <text evidence="6">The sequence shown here is derived from an EMBL/GenBank/DDBJ whole genome shotgun (WGS) entry which is preliminary data.</text>
</comment>